<comment type="similarity">
    <text evidence="2">Belongs to the cyclin family.</text>
</comment>
<dbReference type="Pfam" id="PF00134">
    <property type="entry name" value="Cyclin_N"/>
    <property type="match status" value="1"/>
</dbReference>
<name>A0A8C4N971_EPTBU</name>
<feature type="domain" description="Cyclin C-terminal" evidence="4">
    <location>
        <begin position="148"/>
        <end position="268"/>
    </location>
</feature>
<dbReference type="InterPro" id="IPR036915">
    <property type="entry name" value="Cyclin-like_sf"/>
</dbReference>
<dbReference type="InterPro" id="IPR039361">
    <property type="entry name" value="Cyclin"/>
</dbReference>
<dbReference type="Proteomes" id="UP000694388">
    <property type="component" value="Unplaced"/>
</dbReference>
<dbReference type="InterPro" id="IPR004367">
    <property type="entry name" value="Cyclin_C-dom"/>
</dbReference>
<dbReference type="SMART" id="SM00385">
    <property type="entry name" value="CYCLIN"/>
    <property type="match status" value="2"/>
</dbReference>
<feature type="domain" description="Cyclin-like" evidence="3">
    <location>
        <begin position="44"/>
        <end position="139"/>
    </location>
</feature>
<sequence>MAHQHWWTQTLATDNYRSLCEQESRLRPFLARSPQLCLRRCLSDWIVTLGQQLHLRSITRHLAVLMLDLFMERHDVPPTKLLPTALGCLVIACKFEEHEENIPRRKNLAEVLNLCLPGVSVEILLGGDVMLQTEMQVLAGLSWDLFLPTAAHFSDYFLTLALQEVSIPSHQGCDKLLYLRRYTSYFLELSLQDHVHLNFPPSLVAASCVSAARMCVHLPPTWPGQLQQLIGYNLQQLLPCMELLIRAYKSDRDANRQRKEQLLELSQPEIFTPSCGKYICVESYPQNVGHADGRCRGDPNGHNLCRPPLPSDPR</sequence>
<reference evidence="5" key="2">
    <citation type="submission" date="2025-09" db="UniProtKB">
        <authorList>
            <consortium name="Ensembl"/>
        </authorList>
    </citation>
    <scope>IDENTIFICATION</scope>
</reference>
<evidence type="ECO:0000259" key="4">
    <source>
        <dbReference type="SMART" id="SM01332"/>
    </source>
</evidence>
<dbReference type="SMART" id="SM01332">
    <property type="entry name" value="Cyclin_C"/>
    <property type="match status" value="1"/>
</dbReference>
<dbReference type="Pfam" id="PF02984">
    <property type="entry name" value="Cyclin_C"/>
    <property type="match status" value="1"/>
</dbReference>
<protein>
    <recommendedName>
        <fullName evidence="7">Cyclin-J</fullName>
    </recommendedName>
</protein>
<proteinExistence type="inferred from homology"/>
<evidence type="ECO:0000313" key="6">
    <source>
        <dbReference type="Proteomes" id="UP000694388"/>
    </source>
</evidence>
<dbReference type="Gene3D" id="1.10.472.10">
    <property type="entry name" value="Cyclin-like"/>
    <property type="match status" value="2"/>
</dbReference>
<evidence type="ECO:0000256" key="2">
    <source>
        <dbReference type="RuleBase" id="RU000383"/>
    </source>
</evidence>
<keyword evidence="1 2" id="KW-0195">Cyclin</keyword>
<dbReference type="OMA" id="VSMHYTC"/>
<dbReference type="InterPro" id="IPR006671">
    <property type="entry name" value="Cyclin_N"/>
</dbReference>
<evidence type="ECO:0008006" key="7">
    <source>
        <dbReference type="Google" id="ProtNLM"/>
    </source>
</evidence>
<dbReference type="Ensembl" id="ENSEBUT00000004742.1">
    <property type="protein sequence ID" value="ENSEBUP00000004312.1"/>
    <property type="gene ID" value="ENSEBUG00000003058.1"/>
</dbReference>
<dbReference type="CDD" id="cd20529">
    <property type="entry name" value="CYCLIN_CCNJ-like_rpt2"/>
    <property type="match status" value="1"/>
</dbReference>
<reference evidence="5" key="1">
    <citation type="submission" date="2025-08" db="UniProtKB">
        <authorList>
            <consortium name="Ensembl"/>
        </authorList>
    </citation>
    <scope>IDENTIFICATION</scope>
</reference>
<dbReference type="InterPro" id="IPR013763">
    <property type="entry name" value="Cyclin-like_dom"/>
</dbReference>
<organism evidence="5 6">
    <name type="scientific">Eptatretus burgeri</name>
    <name type="common">Inshore hagfish</name>
    <dbReference type="NCBI Taxonomy" id="7764"/>
    <lineage>
        <taxon>Eukaryota</taxon>
        <taxon>Metazoa</taxon>
        <taxon>Chordata</taxon>
        <taxon>Craniata</taxon>
        <taxon>Vertebrata</taxon>
        <taxon>Cyclostomata</taxon>
        <taxon>Myxini</taxon>
        <taxon>Myxiniformes</taxon>
        <taxon>Myxinidae</taxon>
        <taxon>Eptatretinae</taxon>
        <taxon>Eptatretus</taxon>
    </lineage>
</organism>
<keyword evidence="6" id="KW-1185">Reference proteome</keyword>
<evidence type="ECO:0000313" key="5">
    <source>
        <dbReference type="Ensembl" id="ENSEBUP00000004312.1"/>
    </source>
</evidence>
<dbReference type="PANTHER" id="PTHR10177">
    <property type="entry name" value="CYCLINS"/>
    <property type="match status" value="1"/>
</dbReference>
<accession>A0A8C4N971</accession>
<feature type="domain" description="Cyclin-like" evidence="3">
    <location>
        <begin position="156"/>
        <end position="246"/>
    </location>
</feature>
<dbReference type="SUPFAM" id="SSF47954">
    <property type="entry name" value="Cyclin-like"/>
    <property type="match status" value="2"/>
</dbReference>
<evidence type="ECO:0000259" key="3">
    <source>
        <dbReference type="SMART" id="SM00385"/>
    </source>
</evidence>
<dbReference type="GeneTree" id="ENSGT00940000159349"/>
<dbReference type="AlphaFoldDB" id="A0A8C4N971"/>
<evidence type="ECO:0000256" key="1">
    <source>
        <dbReference type="ARBA" id="ARBA00023127"/>
    </source>
</evidence>